<dbReference type="InterPro" id="IPR014030">
    <property type="entry name" value="Ketoacyl_synth_N"/>
</dbReference>
<comment type="caution">
    <text evidence="5">The sequence shown here is derived from an EMBL/GenBank/DDBJ whole genome shotgun (WGS) entry which is preliminary data.</text>
</comment>
<dbReference type="Pfam" id="PF13193">
    <property type="entry name" value="AMP-binding_C"/>
    <property type="match status" value="1"/>
</dbReference>
<protein>
    <recommendedName>
        <fullName evidence="4">Carrier domain-containing protein</fullName>
    </recommendedName>
</protein>
<dbReference type="SUPFAM" id="SSF47336">
    <property type="entry name" value="ACP-like"/>
    <property type="match status" value="1"/>
</dbReference>
<feature type="domain" description="Carrier" evidence="4">
    <location>
        <begin position="344"/>
        <end position="419"/>
    </location>
</feature>
<dbReference type="Pfam" id="PF00550">
    <property type="entry name" value="PP-binding"/>
    <property type="match status" value="1"/>
</dbReference>
<evidence type="ECO:0000313" key="5">
    <source>
        <dbReference type="EMBL" id="SPJ86910.1"/>
    </source>
</evidence>
<gene>
    <name evidence="5" type="ORF">FTOL_11935</name>
</gene>
<dbReference type="Pfam" id="PF00501">
    <property type="entry name" value="AMP-binding"/>
    <property type="match status" value="2"/>
</dbReference>
<dbReference type="Gene3D" id="1.10.1200.10">
    <property type="entry name" value="ACP-like"/>
    <property type="match status" value="1"/>
</dbReference>
<organism evidence="5 6">
    <name type="scientific">Fusarium torulosum</name>
    <dbReference type="NCBI Taxonomy" id="33205"/>
    <lineage>
        <taxon>Eukaryota</taxon>
        <taxon>Fungi</taxon>
        <taxon>Dikarya</taxon>
        <taxon>Ascomycota</taxon>
        <taxon>Pezizomycotina</taxon>
        <taxon>Sordariomycetes</taxon>
        <taxon>Hypocreomycetidae</taxon>
        <taxon>Hypocreales</taxon>
        <taxon>Nectriaceae</taxon>
        <taxon>Fusarium</taxon>
    </lineage>
</organism>
<dbReference type="InterPro" id="IPR016039">
    <property type="entry name" value="Thiolase-like"/>
</dbReference>
<dbReference type="PROSITE" id="PS50075">
    <property type="entry name" value="CARRIER"/>
    <property type="match status" value="1"/>
</dbReference>
<name>A0AAE8MJQ0_9HYPO</name>
<keyword evidence="1" id="KW-0596">Phosphopantetheine</keyword>
<dbReference type="GO" id="GO:0031177">
    <property type="term" value="F:phosphopantetheine binding"/>
    <property type="evidence" value="ECO:0007669"/>
    <property type="project" value="TreeGrafter"/>
</dbReference>
<keyword evidence="3" id="KW-0436">Ligase</keyword>
<dbReference type="Proteomes" id="UP001187734">
    <property type="component" value="Unassembled WGS sequence"/>
</dbReference>
<dbReference type="InterPro" id="IPR009081">
    <property type="entry name" value="PP-bd_ACP"/>
</dbReference>
<dbReference type="GO" id="GO:0043041">
    <property type="term" value="P:amino acid activation for nonribosomal peptide biosynthetic process"/>
    <property type="evidence" value="ECO:0007669"/>
    <property type="project" value="TreeGrafter"/>
</dbReference>
<dbReference type="PANTHER" id="PTHR45527:SF1">
    <property type="entry name" value="FATTY ACID SYNTHASE"/>
    <property type="match status" value="1"/>
</dbReference>
<dbReference type="GO" id="GO:0009366">
    <property type="term" value="C:enterobactin synthetase complex"/>
    <property type="evidence" value="ECO:0007669"/>
    <property type="project" value="TreeGrafter"/>
</dbReference>
<keyword evidence="2" id="KW-0597">Phosphoprotein</keyword>
<sequence>MERVLHVLEDAAPALIVASAETIEAFEPLGRPVVMVGDMQNRSTGIQGLNANNNRDVETSPNDMIYIIYTSGSTDQPKGVQVSHGSQMLLDSGWKGVPRLRTLICGGEGLSRRLANRLMGCADEVWNMYGPTVTTCCVSGWTLTHDEDIIIGGPIANTQIYVLDKELNPVPPGTPGELYMGGAGVAMAYRNKPELTNLASMANPFHGGRIYRTGDVGRFIAPGKLAVIGRVNSQVKIRGNRIAPGDIEPVLVAHPDITAAVVISRRGKLVAYFQPSNRSSGDVLLEVTPYSRHLRSWMAERLPHYMIPVFIVEVIEFPQTPRGKVDTKALPDSTQADIRRVNNKTATKLERKIWAICSTILEHDNFSLQDNFFEIGRDSALIVRVQAKLDALLDRAISSAMLFEYYTMQSLAAYLTGSGGSVDAFQDSKFSSSVEKDKDIAVVGIACHLPGGITTPAEFWDFIDNSGDAIVDVPIDRWDANALYNLDPDAPGKSYCRKAGFVDTVGLFDAEFFNVSPAEAQSMDAVQH</sequence>
<keyword evidence="6" id="KW-1185">Reference proteome</keyword>
<dbReference type="SUPFAM" id="SSF53901">
    <property type="entry name" value="Thiolase-like"/>
    <property type="match status" value="1"/>
</dbReference>
<dbReference type="Gene3D" id="3.40.47.10">
    <property type="match status" value="1"/>
</dbReference>
<evidence type="ECO:0000256" key="3">
    <source>
        <dbReference type="ARBA" id="ARBA00022598"/>
    </source>
</evidence>
<dbReference type="AlphaFoldDB" id="A0AAE8MJQ0"/>
<dbReference type="InterPro" id="IPR045851">
    <property type="entry name" value="AMP-bd_C_sf"/>
</dbReference>
<reference evidence="5" key="1">
    <citation type="submission" date="2018-03" db="EMBL/GenBank/DDBJ databases">
        <authorList>
            <person name="Guldener U."/>
        </authorList>
    </citation>
    <scope>NUCLEOTIDE SEQUENCE</scope>
</reference>
<evidence type="ECO:0000313" key="6">
    <source>
        <dbReference type="Proteomes" id="UP001187734"/>
    </source>
</evidence>
<dbReference type="GO" id="GO:0005829">
    <property type="term" value="C:cytosol"/>
    <property type="evidence" value="ECO:0007669"/>
    <property type="project" value="TreeGrafter"/>
</dbReference>
<proteinExistence type="predicted"/>
<dbReference type="SUPFAM" id="SSF56801">
    <property type="entry name" value="Acetyl-CoA synthetase-like"/>
    <property type="match status" value="1"/>
</dbReference>
<evidence type="ECO:0000259" key="4">
    <source>
        <dbReference type="PROSITE" id="PS50075"/>
    </source>
</evidence>
<dbReference type="InterPro" id="IPR000873">
    <property type="entry name" value="AMP-dep_synth/lig_dom"/>
</dbReference>
<dbReference type="GO" id="GO:0047527">
    <property type="term" value="F:2,3-dihydroxybenzoate-serine ligase activity"/>
    <property type="evidence" value="ECO:0007669"/>
    <property type="project" value="TreeGrafter"/>
</dbReference>
<dbReference type="InterPro" id="IPR042099">
    <property type="entry name" value="ANL_N_sf"/>
</dbReference>
<dbReference type="Gene3D" id="3.30.300.30">
    <property type="match status" value="1"/>
</dbReference>
<dbReference type="EMBL" id="ONZP01000531">
    <property type="protein sequence ID" value="SPJ86910.1"/>
    <property type="molecule type" value="Genomic_DNA"/>
</dbReference>
<dbReference type="InterPro" id="IPR036736">
    <property type="entry name" value="ACP-like_sf"/>
</dbReference>
<dbReference type="InterPro" id="IPR025110">
    <property type="entry name" value="AMP-bd_C"/>
</dbReference>
<dbReference type="PANTHER" id="PTHR45527">
    <property type="entry name" value="NONRIBOSOMAL PEPTIDE SYNTHETASE"/>
    <property type="match status" value="1"/>
</dbReference>
<dbReference type="Gene3D" id="3.40.50.12780">
    <property type="entry name" value="N-terminal domain of ligase-like"/>
    <property type="match status" value="2"/>
</dbReference>
<accession>A0AAE8MJQ0</accession>
<evidence type="ECO:0000256" key="1">
    <source>
        <dbReference type="ARBA" id="ARBA00022450"/>
    </source>
</evidence>
<evidence type="ECO:0000256" key="2">
    <source>
        <dbReference type="ARBA" id="ARBA00022553"/>
    </source>
</evidence>
<dbReference type="GO" id="GO:0016746">
    <property type="term" value="F:acyltransferase activity"/>
    <property type="evidence" value="ECO:0007669"/>
    <property type="project" value="InterPro"/>
</dbReference>
<dbReference type="Pfam" id="PF00109">
    <property type="entry name" value="ketoacyl-synt"/>
    <property type="match status" value="1"/>
</dbReference>
<dbReference type="GO" id="GO:0009239">
    <property type="term" value="P:enterobactin biosynthetic process"/>
    <property type="evidence" value="ECO:0007669"/>
    <property type="project" value="TreeGrafter"/>
</dbReference>